<keyword evidence="2" id="KW-1185">Reference proteome</keyword>
<dbReference type="EMBL" id="BMAV01020427">
    <property type="protein sequence ID" value="GFY73871.1"/>
    <property type="molecule type" value="Genomic_DNA"/>
</dbReference>
<dbReference type="OrthoDB" id="6433544at2759"/>
<dbReference type="AlphaFoldDB" id="A0A8X6YJ39"/>
<dbReference type="Proteomes" id="UP000886998">
    <property type="component" value="Unassembled WGS sequence"/>
</dbReference>
<organism evidence="1 2">
    <name type="scientific">Trichonephila inaurata madagascariensis</name>
    <dbReference type="NCBI Taxonomy" id="2747483"/>
    <lineage>
        <taxon>Eukaryota</taxon>
        <taxon>Metazoa</taxon>
        <taxon>Ecdysozoa</taxon>
        <taxon>Arthropoda</taxon>
        <taxon>Chelicerata</taxon>
        <taxon>Arachnida</taxon>
        <taxon>Araneae</taxon>
        <taxon>Araneomorphae</taxon>
        <taxon>Entelegynae</taxon>
        <taxon>Araneoidea</taxon>
        <taxon>Nephilidae</taxon>
        <taxon>Trichonephila</taxon>
        <taxon>Trichonephila inaurata</taxon>
    </lineage>
</organism>
<protein>
    <submittedName>
        <fullName evidence="1">Uncharacterized protein</fullName>
    </submittedName>
</protein>
<proteinExistence type="predicted"/>
<evidence type="ECO:0000313" key="1">
    <source>
        <dbReference type="EMBL" id="GFY73871.1"/>
    </source>
</evidence>
<name>A0A8X6YJ39_9ARAC</name>
<gene>
    <name evidence="1" type="ORF">TNIN_410761</name>
</gene>
<comment type="caution">
    <text evidence="1">The sequence shown here is derived from an EMBL/GenBank/DDBJ whole genome shotgun (WGS) entry which is preliminary data.</text>
</comment>
<reference evidence="1" key="1">
    <citation type="submission" date="2020-08" db="EMBL/GenBank/DDBJ databases">
        <title>Multicomponent nature underlies the extraordinary mechanical properties of spider dragline silk.</title>
        <authorList>
            <person name="Kono N."/>
            <person name="Nakamura H."/>
            <person name="Mori M."/>
            <person name="Yoshida Y."/>
            <person name="Ohtoshi R."/>
            <person name="Malay A.D."/>
            <person name="Moran D.A.P."/>
            <person name="Tomita M."/>
            <person name="Numata K."/>
            <person name="Arakawa K."/>
        </authorList>
    </citation>
    <scope>NUCLEOTIDE SEQUENCE</scope>
</reference>
<sequence length="90" mass="10522">MGLHYSTEDKVDLFADSLESFFQENPEPCDDDFVDHVKEKVDNFLSRNSRCHTAPLTSPQEIMEIILQLSNKKSTWERWNKKHRSQGPPT</sequence>
<accession>A0A8X6YJ39</accession>
<evidence type="ECO:0000313" key="2">
    <source>
        <dbReference type="Proteomes" id="UP000886998"/>
    </source>
</evidence>